<accession>A0A6F8YL42</accession>
<keyword evidence="3" id="KW-0804">Transcription</keyword>
<proteinExistence type="predicted"/>
<evidence type="ECO:0000256" key="1">
    <source>
        <dbReference type="ARBA" id="ARBA00023015"/>
    </source>
</evidence>
<dbReference type="GO" id="GO:0003700">
    <property type="term" value="F:DNA-binding transcription factor activity"/>
    <property type="evidence" value="ECO:0007669"/>
    <property type="project" value="TreeGrafter"/>
</dbReference>
<evidence type="ECO:0000259" key="5">
    <source>
        <dbReference type="PROSITE" id="PS50977"/>
    </source>
</evidence>
<evidence type="ECO:0000313" key="6">
    <source>
        <dbReference type="EMBL" id="BCB86678.1"/>
    </source>
</evidence>
<keyword evidence="2 4" id="KW-0238">DNA-binding</keyword>
<evidence type="ECO:0000313" key="7">
    <source>
        <dbReference type="Proteomes" id="UP000503011"/>
    </source>
</evidence>
<evidence type="ECO:0000256" key="4">
    <source>
        <dbReference type="PROSITE-ProRule" id="PRU00335"/>
    </source>
</evidence>
<evidence type="ECO:0000256" key="2">
    <source>
        <dbReference type="ARBA" id="ARBA00023125"/>
    </source>
</evidence>
<dbReference type="PANTHER" id="PTHR30055:SF243">
    <property type="entry name" value="HTH-TYPE TRANSCRIPTIONAL REGULATOR RV1816"/>
    <property type="match status" value="1"/>
</dbReference>
<dbReference type="InterPro" id="IPR025996">
    <property type="entry name" value="MT1864/Rv1816-like_C"/>
</dbReference>
<dbReference type="RefSeq" id="WP_197945941.1">
    <property type="nucleotide sequence ID" value="NZ_AP022871.1"/>
</dbReference>
<dbReference type="Pfam" id="PF13305">
    <property type="entry name" value="TetR_C_33"/>
    <property type="match status" value="1"/>
</dbReference>
<dbReference type="GO" id="GO:0000976">
    <property type="term" value="F:transcription cis-regulatory region binding"/>
    <property type="evidence" value="ECO:0007669"/>
    <property type="project" value="TreeGrafter"/>
</dbReference>
<sequence length="226" mass="24034">MEMATRRERLRAQTREEAKAAALRQIAAAGPQSLSLNAIGKELGMSGPALYRYFAGRDELLTELISDGYHDLADAVEAAGEAAAGAAPADRIRALTRAYREWALAQPHRYLLLFGTPVPGYEAPAHTTRAATRTLSAFLGPIAALGPDSRAAALEGQFEAGLADRDPDHPWSGPVLRLGVTGWTRMHGVVSLEVEGHFTQMGFDPGLLFEAEVESLIAEAAGSEAG</sequence>
<dbReference type="SUPFAM" id="SSF46689">
    <property type="entry name" value="Homeodomain-like"/>
    <property type="match status" value="1"/>
</dbReference>
<dbReference type="KEGG" id="psuu:Psuf_039910"/>
<reference evidence="6 7" key="2">
    <citation type="submission" date="2020-03" db="EMBL/GenBank/DDBJ databases">
        <authorList>
            <person name="Ichikawa N."/>
            <person name="Kimura A."/>
            <person name="Kitahashi Y."/>
            <person name="Uohara A."/>
        </authorList>
    </citation>
    <scope>NUCLEOTIDE SEQUENCE [LARGE SCALE GENOMIC DNA]</scope>
    <source>
        <strain evidence="6 7">NBRC 105367</strain>
    </source>
</reference>
<evidence type="ECO:0000256" key="3">
    <source>
        <dbReference type="ARBA" id="ARBA00023163"/>
    </source>
</evidence>
<dbReference type="PANTHER" id="PTHR30055">
    <property type="entry name" value="HTH-TYPE TRANSCRIPTIONAL REGULATOR RUTR"/>
    <property type="match status" value="1"/>
</dbReference>
<dbReference type="InterPro" id="IPR009057">
    <property type="entry name" value="Homeodomain-like_sf"/>
</dbReference>
<protein>
    <submittedName>
        <fullName evidence="6">TetR family transcriptional regulator</fullName>
    </submittedName>
</protein>
<feature type="DNA-binding region" description="H-T-H motif" evidence="4">
    <location>
        <begin position="35"/>
        <end position="54"/>
    </location>
</feature>
<dbReference type="AlphaFoldDB" id="A0A6F8YL42"/>
<dbReference type="EMBL" id="AP022871">
    <property type="protein sequence ID" value="BCB86678.1"/>
    <property type="molecule type" value="Genomic_DNA"/>
</dbReference>
<gene>
    <name evidence="6" type="ORF">Psuf_039910</name>
</gene>
<keyword evidence="1" id="KW-0805">Transcription regulation</keyword>
<dbReference type="SUPFAM" id="SSF48498">
    <property type="entry name" value="Tetracyclin repressor-like, C-terminal domain"/>
    <property type="match status" value="1"/>
</dbReference>
<organism evidence="6 7">
    <name type="scientific">Phytohabitans suffuscus</name>
    <dbReference type="NCBI Taxonomy" id="624315"/>
    <lineage>
        <taxon>Bacteria</taxon>
        <taxon>Bacillati</taxon>
        <taxon>Actinomycetota</taxon>
        <taxon>Actinomycetes</taxon>
        <taxon>Micromonosporales</taxon>
        <taxon>Micromonosporaceae</taxon>
    </lineage>
</organism>
<feature type="domain" description="HTH tetR-type" evidence="5">
    <location>
        <begin position="12"/>
        <end position="72"/>
    </location>
</feature>
<dbReference type="InterPro" id="IPR050109">
    <property type="entry name" value="HTH-type_TetR-like_transc_reg"/>
</dbReference>
<dbReference type="PROSITE" id="PS50977">
    <property type="entry name" value="HTH_TETR_2"/>
    <property type="match status" value="1"/>
</dbReference>
<dbReference type="InterPro" id="IPR036271">
    <property type="entry name" value="Tet_transcr_reg_TetR-rel_C_sf"/>
</dbReference>
<dbReference type="InterPro" id="IPR001647">
    <property type="entry name" value="HTH_TetR"/>
</dbReference>
<dbReference type="Pfam" id="PF00440">
    <property type="entry name" value="TetR_N"/>
    <property type="match status" value="1"/>
</dbReference>
<reference evidence="6 7" key="1">
    <citation type="submission" date="2020-03" db="EMBL/GenBank/DDBJ databases">
        <title>Whole genome shotgun sequence of Phytohabitans suffuscus NBRC 105367.</title>
        <authorList>
            <person name="Komaki H."/>
            <person name="Tamura T."/>
        </authorList>
    </citation>
    <scope>NUCLEOTIDE SEQUENCE [LARGE SCALE GENOMIC DNA]</scope>
    <source>
        <strain evidence="6 7">NBRC 105367</strain>
    </source>
</reference>
<dbReference type="Proteomes" id="UP000503011">
    <property type="component" value="Chromosome"/>
</dbReference>
<keyword evidence="7" id="KW-1185">Reference proteome</keyword>
<name>A0A6F8YL42_9ACTN</name>
<dbReference type="Gene3D" id="1.10.357.10">
    <property type="entry name" value="Tetracycline Repressor, domain 2"/>
    <property type="match status" value="1"/>
</dbReference>